<dbReference type="SUPFAM" id="SSF81901">
    <property type="entry name" value="HCP-like"/>
    <property type="match status" value="1"/>
</dbReference>
<feature type="region of interest" description="Disordered" evidence="2">
    <location>
        <begin position="1"/>
        <end position="35"/>
    </location>
</feature>
<evidence type="ECO:0000313" key="4">
    <source>
        <dbReference type="Proteomes" id="UP001055219"/>
    </source>
</evidence>
<dbReference type="Proteomes" id="UP001055219">
    <property type="component" value="Unassembled WGS sequence"/>
</dbReference>
<reference evidence="3" key="1">
    <citation type="journal article" date="2021" name="J Fungi (Basel)">
        <title>Genomic and Metabolomic Analyses of the Marine Fungus Emericellopsis cladophorae: Insights into Saltwater Adaptability Mechanisms and Its Biosynthetic Potential.</title>
        <authorList>
            <person name="Goncalves M.F.M."/>
            <person name="Hilario S."/>
            <person name="Van de Peer Y."/>
            <person name="Esteves A.C."/>
            <person name="Alves A."/>
        </authorList>
    </citation>
    <scope>NUCLEOTIDE SEQUENCE</scope>
    <source>
        <strain evidence="3">MUM 19.33</strain>
    </source>
</reference>
<feature type="region of interest" description="Disordered" evidence="2">
    <location>
        <begin position="845"/>
        <end position="877"/>
    </location>
</feature>
<dbReference type="OrthoDB" id="272077at2759"/>
<dbReference type="EMBL" id="JAGIXG020000038">
    <property type="protein sequence ID" value="KAI6780060.1"/>
    <property type="molecule type" value="Genomic_DNA"/>
</dbReference>
<protein>
    <submittedName>
        <fullName evidence="3">Chitin synthase regulatory factor-like protein</fullName>
    </submittedName>
</protein>
<feature type="compositionally biased region" description="Pro residues" evidence="2">
    <location>
        <begin position="362"/>
        <end position="371"/>
    </location>
</feature>
<dbReference type="AlphaFoldDB" id="A0A9P9XZ05"/>
<dbReference type="InterPro" id="IPR011990">
    <property type="entry name" value="TPR-like_helical_dom_sf"/>
</dbReference>
<dbReference type="Gene3D" id="1.25.40.10">
    <property type="entry name" value="Tetratricopeptide repeat domain"/>
    <property type="match status" value="2"/>
</dbReference>
<proteinExistence type="predicted"/>
<reference evidence="3" key="2">
    <citation type="submission" date="2022-07" db="EMBL/GenBank/DDBJ databases">
        <authorList>
            <person name="Goncalves M.F.M."/>
            <person name="Hilario S."/>
            <person name="Van De Peer Y."/>
            <person name="Esteves A.C."/>
            <person name="Alves A."/>
        </authorList>
    </citation>
    <scope>NUCLEOTIDE SEQUENCE</scope>
    <source>
        <strain evidence="3">MUM 19.33</strain>
    </source>
</reference>
<keyword evidence="1" id="KW-0677">Repeat</keyword>
<feature type="compositionally biased region" description="Pro residues" evidence="2">
    <location>
        <begin position="419"/>
        <end position="428"/>
    </location>
</feature>
<dbReference type="GeneID" id="75834010"/>
<evidence type="ECO:0000256" key="1">
    <source>
        <dbReference type="ARBA" id="ARBA00022737"/>
    </source>
</evidence>
<gene>
    <name evidence="3" type="ORF">J7T54_007536</name>
</gene>
<name>A0A9P9XZ05_9HYPO</name>
<dbReference type="InterPro" id="IPR051726">
    <property type="entry name" value="Chitin_Synth_Reg"/>
</dbReference>
<dbReference type="PANTHER" id="PTHR46430">
    <property type="entry name" value="PROTEIN SKT5-RELATED"/>
    <property type="match status" value="1"/>
</dbReference>
<sequence length="877" mass="95772">MEDMGLIPTAAGHLRDEKVTGDLQHHSSSSMEHRSNTMATTMATVMKVTLAATLDRILGAPMPNNPTTDEVNHHHNNITKIPMRQRLRGEHECQMAEAGSILPEEEEAQPPVVAGVHRCLVGHQAQALAVVTSRPSIPEVPTTETPTAADPIWSSKWQPRSARAKEAKVATGEAKTLAVSRSKGGEDRLLHLNKMATRDTMMGTVDDRRLRGLGMSSPLLREMYPQDSQGYDYNTYSGGGGYDGNQGYAQQPSRASFGDAHDEYQCNGGQQGYQAYGAHAKGPSASSLPNFEMIPPASRGSFEQTMRPGPGPMRPVPENIRPGPEIPQPGAHQTAKLNHAKSQPDLRQPQTAIFEMAGDIPSVPPIPPTNSLPPQVQPSQGYGAAPMAHERMPQRGPSAPPGPVNMPAPKQMGPSPARSEPPIPPPASQNPDALPSHPTPVRAGLMANSMVSLNEKPPPVRNYGGVPQSQPQLQQRPQPQQEQRQPQPPVASSTRPVELPVTPQELEHLRMVIKNNPNDQASALRLAKKLIEAADVLLPNVPDPKARGRARERYVMDAHKILKKLSNAQNVDAMFTMADAYGRGLFGGDSDAKEAFTLYQSAAKLGHASAAYRTAVCCEIGHEEGGGTRKDPMKAVQWYKRAASLGDTPAMYKVGMIQLKGLLGQPRNPREAVGWLKRAAERADSENPHALHELGLLYESARPNDTIIRDERYAASLFQQAADLGYKFSQFRLGQAYEYGSMGFPVDARMSIMWYSKAAQREEHQAELALSGWYLTGSDGVLKQSDQEAYLWARKAAVAGLAKAEYAMGYFTEVGIGVPANLEDAKRWYWRAAAQDFPKARERLEDLKRGGNRAGPRREQISRSRIEKHGEGECSIM</sequence>
<dbReference type="Pfam" id="PF08238">
    <property type="entry name" value="Sel1"/>
    <property type="match status" value="7"/>
</dbReference>
<organism evidence="3 4">
    <name type="scientific">Emericellopsis cladophorae</name>
    <dbReference type="NCBI Taxonomy" id="2686198"/>
    <lineage>
        <taxon>Eukaryota</taxon>
        <taxon>Fungi</taxon>
        <taxon>Dikarya</taxon>
        <taxon>Ascomycota</taxon>
        <taxon>Pezizomycotina</taxon>
        <taxon>Sordariomycetes</taxon>
        <taxon>Hypocreomycetidae</taxon>
        <taxon>Hypocreales</taxon>
        <taxon>Bionectriaceae</taxon>
        <taxon>Emericellopsis</taxon>
    </lineage>
</organism>
<accession>A0A9P9XZ05</accession>
<dbReference type="PANTHER" id="PTHR46430:SF3">
    <property type="entry name" value="ACTIVATOR OF C KINASE PROTEIN 1"/>
    <property type="match status" value="1"/>
</dbReference>
<keyword evidence="4" id="KW-1185">Reference proteome</keyword>
<feature type="region of interest" description="Disordered" evidence="2">
    <location>
        <begin position="359"/>
        <end position="498"/>
    </location>
</feature>
<feature type="compositionally biased region" description="Low complexity" evidence="2">
    <location>
        <begin position="467"/>
        <end position="485"/>
    </location>
</feature>
<feature type="compositionally biased region" description="Basic and acidic residues" evidence="2">
    <location>
        <begin position="13"/>
        <end position="35"/>
    </location>
</feature>
<comment type="caution">
    <text evidence="3">The sequence shown here is derived from an EMBL/GenBank/DDBJ whole genome shotgun (WGS) entry which is preliminary data.</text>
</comment>
<dbReference type="SMART" id="SM00671">
    <property type="entry name" value="SEL1"/>
    <property type="match status" value="7"/>
</dbReference>
<dbReference type="RefSeq" id="XP_051360916.1">
    <property type="nucleotide sequence ID" value="XM_051508006.1"/>
</dbReference>
<evidence type="ECO:0000256" key="2">
    <source>
        <dbReference type="SAM" id="MobiDB-lite"/>
    </source>
</evidence>
<dbReference type="InterPro" id="IPR006597">
    <property type="entry name" value="Sel1-like"/>
</dbReference>
<evidence type="ECO:0000313" key="3">
    <source>
        <dbReference type="EMBL" id="KAI6780060.1"/>
    </source>
</evidence>
<feature type="region of interest" description="Disordered" evidence="2">
    <location>
        <begin position="225"/>
        <end position="255"/>
    </location>
</feature>
<feature type="compositionally biased region" description="Basic and acidic residues" evidence="2">
    <location>
        <begin position="856"/>
        <end position="877"/>
    </location>
</feature>